<evidence type="ECO:0000313" key="2">
    <source>
        <dbReference type="Proteomes" id="UP000297703"/>
    </source>
</evidence>
<gene>
    <name evidence="1" type="ORF">DR999_PMT11906</name>
</gene>
<proteinExistence type="predicted"/>
<protein>
    <submittedName>
        <fullName evidence="1">Xin actin-binding repeat-containing protein 1</fullName>
    </submittedName>
</protein>
<accession>A0A4D9EB38</accession>
<evidence type="ECO:0000313" key="1">
    <source>
        <dbReference type="EMBL" id="TFK05515.1"/>
    </source>
</evidence>
<dbReference type="EMBL" id="QXTE01000113">
    <property type="protein sequence ID" value="TFK05515.1"/>
    <property type="molecule type" value="Genomic_DNA"/>
</dbReference>
<dbReference type="AlphaFoldDB" id="A0A4D9EB38"/>
<dbReference type="Proteomes" id="UP000297703">
    <property type="component" value="Unassembled WGS sequence"/>
</dbReference>
<keyword evidence="2" id="KW-1185">Reference proteome</keyword>
<sequence length="110" mass="12580">MDDDGNGVAKHVSLLDTGRMGTHLPTPSNQWMKSHQWRNNMLITKQINKYSEISISSLNGRIPNKDRTYSDSVPHNIMHILEHLPKKSRSNISKSYTHINLHILLIGNLK</sequence>
<reference evidence="1 2" key="2">
    <citation type="submission" date="2019-04" db="EMBL/GenBank/DDBJ databases">
        <title>The genome sequence of big-headed turtle.</title>
        <authorList>
            <person name="Gong S."/>
        </authorList>
    </citation>
    <scope>NUCLEOTIDE SEQUENCE [LARGE SCALE GENOMIC DNA]</scope>
    <source>
        <strain evidence="1">DO16091913</strain>
        <tissue evidence="1">Muscle</tissue>
    </source>
</reference>
<name>A0A4D9EB38_9SAUR</name>
<reference evidence="1 2" key="1">
    <citation type="submission" date="2019-04" db="EMBL/GenBank/DDBJ databases">
        <title>Draft genome of the big-headed turtle Platysternon megacephalum.</title>
        <authorList>
            <person name="Gong S."/>
        </authorList>
    </citation>
    <scope>NUCLEOTIDE SEQUENCE [LARGE SCALE GENOMIC DNA]</scope>
    <source>
        <strain evidence="1">DO16091913</strain>
        <tissue evidence="1">Muscle</tissue>
    </source>
</reference>
<organism evidence="1 2">
    <name type="scientific">Platysternon megacephalum</name>
    <name type="common">big-headed turtle</name>
    <dbReference type="NCBI Taxonomy" id="55544"/>
    <lineage>
        <taxon>Eukaryota</taxon>
        <taxon>Metazoa</taxon>
        <taxon>Chordata</taxon>
        <taxon>Craniata</taxon>
        <taxon>Vertebrata</taxon>
        <taxon>Euteleostomi</taxon>
        <taxon>Archelosauria</taxon>
        <taxon>Testudinata</taxon>
        <taxon>Testudines</taxon>
        <taxon>Cryptodira</taxon>
        <taxon>Durocryptodira</taxon>
        <taxon>Testudinoidea</taxon>
        <taxon>Platysternidae</taxon>
        <taxon>Platysternon</taxon>
    </lineage>
</organism>
<comment type="caution">
    <text evidence="1">The sequence shown here is derived from an EMBL/GenBank/DDBJ whole genome shotgun (WGS) entry which is preliminary data.</text>
</comment>